<dbReference type="Proteomes" id="UP000521872">
    <property type="component" value="Unassembled WGS sequence"/>
</dbReference>
<reference evidence="2 3" key="1">
    <citation type="submission" date="2019-12" db="EMBL/GenBank/DDBJ databases">
        <authorList>
            <person name="Floudas D."/>
            <person name="Bentzer J."/>
            <person name="Ahren D."/>
            <person name="Johansson T."/>
            <person name="Persson P."/>
            <person name="Tunlid A."/>
        </authorList>
    </citation>
    <scope>NUCLEOTIDE SEQUENCE [LARGE SCALE GENOMIC DNA]</scope>
    <source>
        <strain evidence="2 3">CBS 102.39</strain>
    </source>
</reference>
<evidence type="ECO:0000313" key="2">
    <source>
        <dbReference type="EMBL" id="KAF4623254.1"/>
    </source>
</evidence>
<feature type="region of interest" description="Disordered" evidence="1">
    <location>
        <begin position="397"/>
        <end position="448"/>
    </location>
</feature>
<name>A0A8H4R4C7_9AGAR</name>
<evidence type="ECO:0000256" key="1">
    <source>
        <dbReference type="SAM" id="MobiDB-lite"/>
    </source>
</evidence>
<organism evidence="2 3">
    <name type="scientific">Agrocybe pediades</name>
    <dbReference type="NCBI Taxonomy" id="84607"/>
    <lineage>
        <taxon>Eukaryota</taxon>
        <taxon>Fungi</taxon>
        <taxon>Dikarya</taxon>
        <taxon>Basidiomycota</taxon>
        <taxon>Agaricomycotina</taxon>
        <taxon>Agaricomycetes</taxon>
        <taxon>Agaricomycetidae</taxon>
        <taxon>Agaricales</taxon>
        <taxon>Agaricineae</taxon>
        <taxon>Strophariaceae</taxon>
        <taxon>Agrocybe</taxon>
    </lineage>
</organism>
<accession>A0A8H4R4C7</accession>
<dbReference type="EMBL" id="JAACJL010000001">
    <property type="protein sequence ID" value="KAF4623254.1"/>
    <property type="molecule type" value="Genomic_DNA"/>
</dbReference>
<dbReference type="AlphaFoldDB" id="A0A8H4R4C7"/>
<evidence type="ECO:0000313" key="3">
    <source>
        <dbReference type="Proteomes" id="UP000521872"/>
    </source>
</evidence>
<feature type="compositionally biased region" description="Basic and acidic residues" evidence="1">
    <location>
        <begin position="363"/>
        <end position="375"/>
    </location>
</feature>
<sequence length="448" mass="50243">MASPRTTTQDDSNVADSKPEWHTLLLKELADPNTLTPALAELISGPIDLSSSESGSRDYTPYTPRHWVHARNPEEPVILRFPAVLHVGGKYGRTAPYFNHRNDENNTTQIKVKKMKDMRAEFELVGMWEHDCVPLKNGGRSRMEPSPVKKEPRVDSLLLKSTNNAYYYPEEALKCSKLAFDYLHEIMQGWESKCNPGLDASETTPTQRAFFRPYHNSGGIVARKVFYVTSYKFFVDVEDASTVDVDSDLEVDFKMIPGFQTELMQQFHSGKKKQKQKSDINEDFTLNGLLDPGRRYQAWKDAGHGLTKLNAPQVFDKDGVFIHPNEYEDKLKDGIPVIVDVEPRVWHIKKSNKKGNGASPDKQTSHAADDHSKLPRTYELKLKSMKLLTSESLGSITPVIVPTPKNSPSIWLKSPPSVASTSGGGGRSLKRERPGSPTPTGPRVKRAK</sequence>
<proteinExistence type="predicted"/>
<comment type="caution">
    <text evidence="2">The sequence shown here is derived from an EMBL/GenBank/DDBJ whole genome shotgun (WGS) entry which is preliminary data.</text>
</comment>
<protein>
    <submittedName>
        <fullName evidence="2">Uncharacterized protein</fullName>
    </submittedName>
</protein>
<keyword evidence="3" id="KW-1185">Reference proteome</keyword>
<feature type="region of interest" description="Disordered" evidence="1">
    <location>
        <begin position="349"/>
        <end position="375"/>
    </location>
</feature>
<gene>
    <name evidence="2" type="ORF">D9613_002336</name>
</gene>